<keyword evidence="3" id="KW-1185">Reference proteome</keyword>
<evidence type="ECO:0000256" key="1">
    <source>
        <dbReference type="SAM" id="SignalP"/>
    </source>
</evidence>
<reference evidence="3" key="1">
    <citation type="submission" date="2023-09" db="EMBL/GenBank/DDBJ databases">
        <authorList>
            <person name="Zhang C."/>
        </authorList>
    </citation>
    <scope>NUCLEOTIDE SEQUENCE [LARGE SCALE GENOMIC DNA]</scope>
    <source>
        <strain evidence="3">SQ149</strain>
    </source>
</reference>
<gene>
    <name evidence="2" type="ORF">RGQ13_06155</name>
</gene>
<feature type="signal peptide" evidence="1">
    <location>
        <begin position="1"/>
        <end position="22"/>
    </location>
</feature>
<keyword evidence="1" id="KW-0732">Signal</keyword>
<proteinExistence type="predicted"/>
<organism evidence="2 3">
    <name type="scientific">Thalassotalea psychrophila</name>
    <dbReference type="NCBI Taxonomy" id="3065647"/>
    <lineage>
        <taxon>Bacteria</taxon>
        <taxon>Pseudomonadati</taxon>
        <taxon>Pseudomonadota</taxon>
        <taxon>Gammaproteobacteria</taxon>
        <taxon>Alteromonadales</taxon>
        <taxon>Colwelliaceae</taxon>
        <taxon>Thalassotalea</taxon>
    </lineage>
</organism>
<evidence type="ECO:0000313" key="3">
    <source>
        <dbReference type="Proteomes" id="UP001258994"/>
    </source>
</evidence>
<dbReference type="Proteomes" id="UP001258994">
    <property type="component" value="Chromosome"/>
</dbReference>
<dbReference type="EMBL" id="CP134145">
    <property type="protein sequence ID" value="WNC73572.1"/>
    <property type="molecule type" value="Genomic_DNA"/>
</dbReference>
<evidence type="ECO:0000313" key="2">
    <source>
        <dbReference type="EMBL" id="WNC73572.1"/>
    </source>
</evidence>
<dbReference type="InterPro" id="IPR021559">
    <property type="entry name" value="DUF3019"/>
</dbReference>
<feature type="chain" id="PRO_5047313750" evidence="1">
    <location>
        <begin position="23"/>
        <end position="128"/>
    </location>
</feature>
<dbReference type="Pfam" id="PF11456">
    <property type="entry name" value="DUF3019"/>
    <property type="match status" value="1"/>
</dbReference>
<protein>
    <submittedName>
        <fullName evidence="2">DUF3019 domain-containing protein</fullName>
    </submittedName>
</protein>
<sequence length="128" mass="14447">MRSTVFIIFCSLLVTLTDKAFAAPKNLLMGIPKQCVVNKKTDSCKAALTLSWELDSPQDICILKGAEIIHCEKNSTSNSHTINIDSQKSTIFKLVSMNSLIELSNFKFNILYLGKNSIKRRKLPWRIL</sequence>
<accession>A0ABY9TXI2</accession>
<name>A0ABY9TXI2_9GAMM</name>
<dbReference type="RefSeq" id="WP_348392684.1">
    <property type="nucleotide sequence ID" value="NZ_CP134145.1"/>
</dbReference>